<dbReference type="EMBL" id="BLPG01000001">
    <property type="protein sequence ID" value="GFJ86868.1"/>
    <property type="molecule type" value="Genomic_DNA"/>
</dbReference>
<keyword evidence="5" id="KW-1185">Reference proteome</keyword>
<protein>
    <recommendedName>
        <fullName evidence="3">Teneurin-like YD-shell domain-containing protein</fullName>
    </recommendedName>
</protein>
<reference evidence="4 5" key="1">
    <citation type="submission" date="2020-03" db="EMBL/GenBank/DDBJ databases">
        <title>Whole genome shotgun sequence of Phytohabitans rumicis NBRC 108638.</title>
        <authorList>
            <person name="Komaki H."/>
            <person name="Tamura T."/>
        </authorList>
    </citation>
    <scope>NUCLEOTIDE SEQUENCE [LARGE SCALE GENOMIC DNA]</scope>
    <source>
        <strain evidence="4 5">NBRC 108638</strain>
    </source>
</reference>
<evidence type="ECO:0000256" key="2">
    <source>
        <dbReference type="SAM" id="MobiDB-lite"/>
    </source>
</evidence>
<keyword evidence="1" id="KW-0677">Repeat</keyword>
<dbReference type="InterPro" id="IPR006530">
    <property type="entry name" value="YD"/>
</dbReference>
<dbReference type="NCBIfam" id="TIGR01643">
    <property type="entry name" value="YD_repeat_2x"/>
    <property type="match status" value="2"/>
</dbReference>
<dbReference type="Gene3D" id="2.180.10.10">
    <property type="entry name" value="RHS repeat-associated core"/>
    <property type="match status" value="2"/>
</dbReference>
<dbReference type="Pfam" id="PF25023">
    <property type="entry name" value="TEN_YD-shell"/>
    <property type="match status" value="1"/>
</dbReference>
<evidence type="ECO:0000313" key="4">
    <source>
        <dbReference type="EMBL" id="GFJ86868.1"/>
    </source>
</evidence>
<dbReference type="Proteomes" id="UP000482960">
    <property type="component" value="Unassembled WGS sequence"/>
</dbReference>
<dbReference type="PANTHER" id="PTHR32305">
    <property type="match status" value="1"/>
</dbReference>
<comment type="caution">
    <text evidence="4">The sequence shown here is derived from an EMBL/GenBank/DDBJ whole genome shotgun (WGS) entry which is preliminary data.</text>
</comment>
<gene>
    <name evidence="4" type="ORF">Prum_005100</name>
</gene>
<feature type="region of interest" description="Disordered" evidence="2">
    <location>
        <begin position="1432"/>
        <end position="1491"/>
    </location>
</feature>
<evidence type="ECO:0000256" key="1">
    <source>
        <dbReference type="ARBA" id="ARBA00022737"/>
    </source>
</evidence>
<name>A0A6V8KVW8_9ACTN</name>
<sequence>MEYQQFASAYGADWADRLRLVALPECALSTPERTQCRGTVLRTSNDGSAVSADVSLTTASLVLLSAGTSSGSGDYAASSLSPSSVWSAGGSSGDFSWSYPLRAPPSLGGPAPSITLAYSSQSVDGRMAASNNQPSWLGEGFEYSPGYIERRYVACSDDMGGTANNTMASGDQCWKTDNATLSLNGGGGELIYNADEGRWHPRNDDSSKVQRIAGADNGDNDGEYWVVTTANGTRYYFGLNRLAGWTSGKAKTNSVLTAPVYGNNPNEPCNATAFTASSCTQAWRWNLDYVVDPHGNTMSYWYVPETNLYGRNRSTTDLASYVRASTLQRIDYGTDQRTQVAGVATDTVYTGAKAPAQIVFTPADRCLSACATHDAAHWPDVPWDQECTASPCDVSSPTFWTTKRLAAITTKVLRGSDHSDVESFTLTHSFPDPGDGTRAGLWLDRIGHTGLVGGEMTLPDVAITGIPLNNRVDTALANGLKPMNWRRIKTITTDSGGLIDVTYSPVDCVSTSRIPSAPESNALRCYPVRWTPPDPGREIVDYFHKYVVAQVVENAITEPASGSPLTATTAYEYVGAPAWHYTDDDGLTKEKYRTWSDWRGYGTVRVRKGTGAEQTLTENRYFRGMDGDHLPSGLRSASLADSKGLATLSDVDGYEGLLRESITYNGPNGPAVAGEIHNPVRSAPTASRTINGVTVHSRHVGSSGTHTWVARDGGRADRWSRTATQVDSFGMPVAVTDYGEDAVTGDEQCTLTDYARDTNKWLMTYQSRARTYALTCAEATQPGRVLTADDVVGESRTSYDNQPWGTAPTAGDVTAIEQLADWNGTTGSYLTVARTGYDAYGRGVDAWDVDGNHTATAFTPASGAPVTRITVTSPAGWTSFTDLDPAWGATVASVDPNSRRTDLSYDPLGRLSGVWLPGRSKAAQQGATTTYTYSLSTTAPNVVTESTLNQAGGYTTTYTLYDALLRPRQTQVPASGSAGGRIVTDTFYDTAGRAYQSYDAYHAAGAASGVLFLPASGHDDIPAWNRTYYDGAGRATGSVFFSRLVEKWRTTTAYTGDRTDVTPPAGATTTSTITDAHGRVVERRQYHGRQPTGTYDATRYTFNRKGQLTKVTAPDGAHWDYGYDLRGQQTSVEDPDKGRSTTTYDNAGQVTSVTDARGTTLAYRYDTLGRRTGEYLGSTSGTQLAGWAYDEIFSGTGENISRGLLTSSTRYVGGAAYTTATTGLDAVGRPSRQQVTIPASEGALAGTYISSSTYKVDGTLATTTVPAIGGTGGLPAETLTYGYDALGKPATLSTSIGSTSYVSATSYTQFGEVSDTTLRNASGPVVDLLRSYEDGTHRLARSWMTRQTNPATLSDLTYTYDPAGNIAKTAEVSAVAGAETQCYGYDYLRRLTGAWTPQSGDCAAAPAASSLGGPAPYWLSWTFDVSGNRTGQVNHTAAGDSTTTYHYPAAGQARPMGSPPPADPAARAPRTATTPPATRSAARPRPPGPRT</sequence>
<feature type="compositionally biased region" description="Low complexity" evidence="2">
    <location>
        <begin position="1464"/>
        <end position="1483"/>
    </location>
</feature>
<dbReference type="InterPro" id="IPR056823">
    <property type="entry name" value="TEN-like_YD-shell"/>
</dbReference>
<evidence type="ECO:0000259" key="3">
    <source>
        <dbReference type="Pfam" id="PF25023"/>
    </source>
</evidence>
<reference evidence="4 5" key="2">
    <citation type="submission" date="2020-03" db="EMBL/GenBank/DDBJ databases">
        <authorList>
            <person name="Ichikawa N."/>
            <person name="Kimura A."/>
            <person name="Kitahashi Y."/>
            <person name="Uohara A."/>
        </authorList>
    </citation>
    <scope>NUCLEOTIDE SEQUENCE [LARGE SCALE GENOMIC DNA]</scope>
    <source>
        <strain evidence="4 5">NBRC 108638</strain>
    </source>
</reference>
<evidence type="ECO:0000313" key="5">
    <source>
        <dbReference type="Proteomes" id="UP000482960"/>
    </source>
</evidence>
<dbReference type="InterPro" id="IPR050708">
    <property type="entry name" value="T6SS_VgrG/RHS"/>
</dbReference>
<proteinExistence type="predicted"/>
<feature type="compositionally biased region" description="Polar residues" evidence="2">
    <location>
        <begin position="1432"/>
        <end position="1445"/>
    </location>
</feature>
<feature type="domain" description="Teneurin-like YD-shell" evidence="3">
    <location>
        <begin position="1073"/>
        <end position="1169"/>
    </location>
</feature>
<accession>A0A6V8KVW8</accession>
<organism evidence="4 5">
    <name type="scientific">Phytohabitans rumicis</name>
    <dbReference type="NCBI Taxonomy" id="1076125"/>
    <lineage>
        <taxon>Bacteria</taxon>
        <taxon>Bacillati</taxon>
        <taxon>Actinomycetota</taxon>
        <taxon>Actinomycetes</taxon>
        <taxon>Micromonosporales</taxon>
        <taxon>Micromonosporaceae</taxon>
    </lineage>
</organism>
<dbReference type="PANTHER" id="PTHR32305:SF17">
    <property type="entry name" value="TRNA NUCLEASE WAPA"/>
    <property type="match status" value="1"/>
</dbReference>